<dbReference type="Proteomes" id="UP000224829">
    <property type="component" value="Segment"/>
</dbReference>
<protein>
    <submittedName>
        <fullName evidence="1">Uncharacterized protein</fullName>
    </submittedName>
</protein>
<gene>
    <name evidence="1" type="ORF">NOXIFER_59</name>
</gene>
<evidence type="ECO:0000313" key="2">
    <source>
        <dbReference type="Proteomes" id="UP000224829"/>
    </source>
</evidence>
<sequence>MMTVDREVGRNFPLSIGTALGIEGFVGIHEAKPHQPAGHKGITTLWINIRTLVRNYHEAVKTANRDRIKYDDAALNLLAEMQAIPDILRHYNRNVEVVYYHQAIEDIKQQFPNASYKAVKTDAQSAAKVYETFTVRLLLAECLNANLPVMQIRRTPQPSHQVAAILTHYPKDLFWKGCFERLFLLESHTGKLKTYVDWYTKLTGIKTDNPVPMNEFTIQMFGDKHLFEGQDNKLKAEVKSIAKVKKWNGTTAMPKVTADIMGNGSPALKESYRNLMS</sequence>
<name>A0A1Y0SV09_9CAUD</name>
<dbReference type="OrthoDB" id="9090at10239"/>
<keyword evidence="2" id="KW-1185">Reference proteome</keyword>
<evidence type="ECO:0000313" key="1">
    <source>
        <dbReference type="EMBL" id="ARV77230.1"/>
    </source>
</evidence>
<proteinExistence type="predicted"/>
<accession>A0A1Y0SV09</accession>
<reference evidence="1 2" key="1">
    <citation type="submission" date="2017-05" db="EMBL/GenBank/DDBJ databases">
        <authorList>
            <person name="Song R."/>
            <person name="Chenine A.L."/>
            <person name="Ruprecht R.M."/>
        </authorList>
    </citation>
    <scope>NUCLEOTIDE SEQUENCE [LARGE SCALE GENOMIC DNA]</scope>
</reference>
<dbReference type="EMBL" id="MF063068">
    <property type="protein sequence ID" value="ARV77230.1"/>
    <property type="molecule type" value="Genomic_DNA"/>
</dbReference>
<organism evidence="1 2">
    <name type="scientific">Pseudomonas phage Noxifer</name>
    <dbReference type="NCBI Taxonomy" id="2006684"/>
    <lineage>
        <taxon>Viruses</taxon>
        <taxon>Duplodnaviria</taxon>
        <taxon>Heunggongvirae</taxon>
        <taxon>Uroviricota</taxon>
        <taxon>Caudoviricetes</taxon>
        <taxon>Chimalliviridae</taxon>
        <taxon>Noxifervirus</taxon>
        <taxon>Noxifervirus noxifer</taxon>
    </lineage>
</organism>